<comment type="caution">
    <text evidence="2">The sequence shown here is derived from an EMBL/GenBank/DDBJ whole genome shotgun (WGS) entry which is preliminary data.</text>
</comment>
<dbReference type="EMBL" id="PVEM01000003">
    <property type="protein sequence ID" value="PTD10256.1"/>
    <property type="molecule type" value="Genomic_DNA"/>
</dbReference>
<gene>
    <name evidence="2" type="ORF">FCULG_00008987</name>
</gene>
<keyword evidence="1" id="KW-1133">Transmembrane helix</keyword>
<feature type="transmembrane region" description="Helical" evidence="1">
    <location>
        <begin position="168"/>
        <end position="191"/>
    </location>
</feature>
<keyword evidence="1" id="KW-0812">Transmembrane</keyword>
<name>A0A2T4H379_FUSCU</name>
<evidence type="ECO:0000256" key="1">
    <source>
        <dbReference type="SAM" id="Phobius"/>
    </source>
</evidence>
<accession>A0A2T4H379</accession>
<dbReference type="OrthoDB" id="5428040at2759"/>
<dbReference type="Proteomes" id="UP000241587">
    <property type="component" value="Unassembled WGS sequence"/>
</dbReference>
<sequence>MERHPRRVYAPYIPLELRNTAIEDTNYDPGYERPRRRKRLFRERLGATSIVILFMGSAIVVILFIALALIWKESIRVNTAGEPNVVWARIIDANWATRVVTMSMAVIRTAMATQASLATAMLAAVVLETTGTPLLQGPIYSVIRAVQAAPTTLLLTAKLRPKGRLSTLVFTLVVIEILVTLASQFFSTIFISDFELSTYANIINATDVSTFDTLDVPRHRWFEIPPASSWTFAELPEFSRYGTHISKLSAFRDEGERTHLRYFRGPATIMDHRVVCANPLLINLDLNTDIPSFPRLSGQIALNTDSYSMFHKVDDTQHYVNFTCALPTPLYLSNTTEGETSLCHANAGVDWAVMLEDPLVYPLANVSDPEDDSKTTVIAGFPKASTMFMIIDTISEEALLYGNGARHAAKSIREEGPWTLVSNGSNVEALRVTACLANLLAPAFTVDMYSSGTTWNREFHGTTKFKSTTLRQAGTSLVLH</sequence>
<dbReference type="AlphaFoldDB" id="A0A2T4H379"/>
<evidence type="ECO:0000313" key="3">
    <source>
        <dbReference type="Proteomes" id="UP000241587"/>
    </source>
</evidence>
<keyword evidence="1" id="KW-0472">Membrane</keyword>
<protein>
    <submittedName>
        <fullName evidence="2">Uncharacterized protein</fullName>
    </submittedName>
</protein>
<proteinExistence type="predicted"/>
<evidence type="ECO:0000313" key="2">
    <source>
        <dbReference type="EMBL" id="PTD10256.1"/>
    </source>
</evidence>
<keyword evidence="3" id="KW-1185">Reference proteome</keyword>
<organism evidence="2 3">
    <name type="scientific">Fusarium culmorum</name>
    <dbReference type="NCBI Taxonomy" id="5516"/>
    <lineage>
        <taxon>Eukaryota</taxon>
        <taxon>Fungi</taxon>
        <taxon>Dikarya</taxon>
        <taxon>Ascomycota</taxon>
        <taxon>Pezizomycotina</taxon>
        <taxon>Sordariomycetes</taxon>
        <taxon>Hypocreomycetidae</taxon>
        <taxon>Hypocreales</taxon>
        <taxon>Nectriaceae</taxon>
        <taxon>Fusarium</taxon>
    </lineage>
</organism>
<feature type="transmembrane region" description="Helical" evidence="1">
    <location>
        <begin position="45"/>
        <end position="71"/>
    </location>
</feature>
<feature type="transmembrane region" description="Helical" evidence="1">
    <location>
        <begin position="105"/>
        <end position="127"/>
    </location>
</feature>
<reference evidence="2 3" key="1">
    <citation type="submission" date="2018-02" db="EMBL/GenBank/DDBJ databases">
        <title>Fusarium culmorum secondary metabolites in fungal-bacterial-plant interactions.</title>
        <authorList>
            <person name="Schmidt R."/>
        </authorList>
    </citation>
    <scope>NUCLEOTIDE SEQUENCE [LARGE SCALE GENOMIC DNA]</scope>
    <source>
        <strain evidence="2 3">PV</strain>
    </source>
</reference>